<keyword evidence="1" id="KW-1133">Transmembrane helix</keyword>
<name>A0A9X3C257_9MYCO</name>
<keyword evidence="1" id="KW-0812">Transmembrane</keyword>
<gene>
    <name evidence="2" type="ORF">H7K45_04365</name>
</gene>
<feature type="transmembrane region" description="Helical" evidence="1">
    <location>
        <begin position="99"/>
        <end position="120"/>
    </location>
</feature>
<dbReference type="Proteomes" id="UP001141629">
    <property type="component" value="Unassembled WGS sequence"/>
</dbReference>
<evidence type="ECO:0000313" key="3">
    <source>
        <dbReference type="Proteomes" id="UP001141629"/>
    </source>
</evidence>
<proteinExistence type="predicted"/>
<reference evidence="2" key="2">
    <citation type="journal article" date="2022" name="BMC Genomics">
        <title>Comparative genome analysis of mycobacteria focusing on tRNA and non-coding RNA.</title>
        <authorList>
            <person name="Behra P.R.K."/>
            <person name="Pettersson B.M.F."/>
            <person name="Ramesh M."/>
            <person name="Das S."/>
            <person name="Dasgupta S."/>
            <person name="Kirsebom L.A."/>
        </authorList>
    </citation>
    <scope>NUCLEOTIDE SEQUENCE</scope>
    <source>
        <strain evidence="2">DSM 44838</strain>
    </source>
</reference>
<evidence type="ECO:0000256" key="1">
    <source>
        <dbReference type="SAM" id="Phobius"/>
    </source>
</evidence>
<evidence type="ECO:0000313" key="2">
    <source>
        <dbReference type="EMBL" id="MCV7419767.1"/>
    </source>
</evidence>
<sequence length="128" mass="13373">MTAHFPGWPRFAVLAVLALDGVLSAIAGAFFLPIYLGSVPLPVSGMISGLVNVALVWAALQWTSSPRLGALPLWAWVVTTLGLTFGGPGDDIVLSGAGIMQLSPVIFVVLGGGPPAYYLWRLTSRVPT</sequence>
<feature type="transmembrane region" description="Helical" evidence="1">
    <location>
        <begin position="67"/>
        <end position="87"/>
    </location>
</feature>
<keyword evidence="3" id="KW-1185">Reference proteome</keyword>
<dbReference type="EMBL" id="JACKVK010000003">
    <property type="protein sequence ID" value="MCV7419767.1"/>
    <property type="molecule type" value="Genomic_DNA"/>
</dbReference>
<keyword evidence="1" id="KW-0472">Membrane</keyword>
<evidence type="ECO:0008006" key="4">
    <source>
        <dbReference type="Google" id="ProtNLM"/>
    </source>
</evidence>
<comment type="caution">
    <text evidence="2">The sequence shown here is derived from an EMBL/GenBank/DDBJ whole genome shotgun (WGS) entry which is preliminary data.</text>
</comment>
<organism evidence="2 3">
    <name type="scientific">Mycobacterium yunnanensis</name>
    <dbReference type="NCBI Taxonomy" id="368477"/>
    <lineage>
        <taxon>Bacteria</taxon>
        <taxon>Bacillati</taxon>
        <taxon>Actinomycetota</taxon>
        <taxon>Actinomycetes</taxon>
        <taxon>Mycobacteriales</taxon>
        <taxon>Mycobacteriaceae</taxon>
        <taxon>Mycobacterium</taxon>
    </lineage>
</organism>
<protein>
    <recommendedName>
        <fullName evidence="4">Facilitated glucose transporter</fullName>
    </recommendedName>
</protein>
<accession>A0A9X3C257</accession>
<feature type="transmembrane region" description="Helical" evidence="1">
    <location>
        <begin position="41"/>
        <end position="60"/>
    </location>
</feature>
<dbReference type="AlphaFoldDB" id="A0A9X3C257"/>
<feature type="transmembrane region" description="Helical" evidence="1">
    <location>
        <begin position="12"/>
        <end position="35"/>
    </location>
</feature>
<reference evidence="2" key="1">
    <citation type="submission" date="2020-07" db="EMBL/GenBank/DDBJ databases">
        <authorList>
            <person name="Pettersson B.M.F."/>
            <person name="Behra P.R.K."/>
            <person name="Ramesh M."/>
            <person name="Das S."/>
            <person name="Dasgupta S."/>
            <person name="Kirsebom L.A."/>
        </authorList>
    </citation>
    <scope>NUCLEOTIDE SEQUENCE</scope>
    <source>
        <strain evidence="2">DSM 44838</strain>
    </source>
</reference>